<comment type="caution">
    <text evidence="2">The sequence shown here is derived from an EMBL/GenBank/DDBJ whole genome shotgun (WGS) entry which is preliminary data.</text>
</comment>
<name>A0A179DM19_9SPHI</name>
<dbReference type="OrthoDB" id="674866at2"/>
<organism evidence="2 3">
    <name type="scientific">Pedobacter psychrophilus</name>
    <dbReference type="NCBI Taxonomy" id="1826909"/>
    <lineage>
        <taxon>Bacteria</taxon>
        <taxon>Pseudomonadati</taxon>
        <taxon>Bacteroidota</taxon>
        <taxon>Sphingobacteriia</taxon>
        <taxon>Sphingobacteriales</taxon>
        <taxon>Sphingobacteriaceae</taxon>
        <taxon>Pedobacter</taxon>
    </lineage>
</organism>
<evidence type="ECO:0000313" key="2">
    <source>
        <dbReference type="EMBL" id="OAQ42091.1"/>
    </source>
</evidence>
<evidence type="ECO:0000256" key="1">
    <source>
        <dbReference type="SAM" id="SignalP"/>
    </source>
</evidence>
<reference evidence="2 3" key="2">
    <citation type="submission" date="2016-06" db="EMBL/GenBank/DDBJ databases">
        <title>Pedobacter psychrophilus sp. nov., isolated from Antarctic fragmentary rock.</title>
        <authorList>
            <person name="Svec P."/>
        </authorList>
    </citation>
    <scope>NUCLEOTIDE SEQUENCE [LARGE SCALE GENOMIC DNA]</scope>
    <source>
        <strain evidence="2 3">CCM 8644</strain>
    </source>
</reference>
<feature type="signal peptide" evidence="1">
    <location>
        <begin position="1"/>
        <end position="21"/>
    </location>
</feature>
<evidence type="ECO:0000313" key="3">
    <source>
        <dbReference type="Proteomes" id="UP000078459"/>
    </source>
</evidence>
<keyword evidence="1" id="KW-0732">Signal</keyword>
<dbReference type="Proteomes" id="UP000078459">
    <property type="component" value="Unassembled WGS sequence"/>
</dbReference>
<keyword evidence="3" id="KW-1185">Reference proteome</keyword>
<evidence type="ECO:0008006" key="4">
    <source>
        <dbReference type="Google" id="ProtNLM"/>
    </source>
</evidence>
<gene>
    <name evidence="2" type="ORF">A5893_02965</name>
</gene>
<feature type="chain" id="PRO_5008100644" description="SH3b domain-containing protein" evidence="1">
    <location>
        <begin position="22"/>
        <end position="100"/>
    </location>
</feature>
<sequence length="100" mass="10997">MMKIVKFLMVPAMLLSLQTMAQTKTSTEGKVGKTINKVGNKTAQVAVKGTAVVADKKYDGKVSANGQTVYINKYDHYYWVDAKGKKVYVTKASLKNAPKH</sequence>
<dbReference type="EMBL" id="LWHJ01000011">
    <property type="protein sequence ID" value="OAQ42091.1"/>
    <property type="molecule type" value="Genomic_DNA"/>
</dbReference>
<reference evidence="2 3" key="1">
    <citation type="submission" date="2016-04" db="EMBL/GenBank/DDBJ databases">
        <authorList>
            <person name="Evans L.H."/>
            <person name="Alamgir A."/>
            <person name="Owens N."/>
            <person name="Weber N.D."/>
            <person name="Virtaneva K."/>
            <person name="Barbian K."/>
            <person name="Babar A."/>
            <person name="Rosenke K."/>
        </authorList>
    </citation>
    <scope>NUCLEOTIDE SEQUENCE [LARGE SCALE GENOMIC DNA]</scope>
    <source>
        <strain evidence="2 3">CCM 8644</strain>
    </source>
</reference>
<dbReference type="STRING" id="1826909.A5893_02965"/>
<accession>A0A179DM19</accession>
<dbReference type="AlphaFoldDB" id="A0A179DM19"/>
<proteinExistence type="predicted"/>
<protein>
    <recommendedName>
        <fullName evidence="4">SH3b domain-containing protein</fullName>
    </recommendedName>
</protein>